<accession>A0A8H6YF09</accession>
<proteinExistence type="predicted"/>
<name>A0A8H6YF09_9AGAR</name>
<feature type="region of interest" description="Disordered" evidence="1">
    <location>
        <begin position="46"/>
        <end position="75"/>
    </location>
</feature>
<keyword evidence="3" id="KW-1185">Reference proteome</keyword>
<protein>
    <submittedName>
        <fullName evidence="2">Uncharacterized protein</fullName>
    </submittedName>
</protein>
<organism evidence="2 3">
    <name type="scientific">Mycena sanguinolenta</name>
    <dbReference type="NCBI Taxonomy" id="230812"/>
    <lineage>
        <taxon>Eukaryota</taxon>
        <taxon>Fungi</taxon>
        <taxon>Dikarya</taxon>
        <taxon>Basidiomycota</taxon>
        <taxon>Agaricomycotina</taxon>
        <taxon>Agaricomycetes</taxon>
        <taxon>Agaricomycetidae</taxon>
        <taxon>Agaricales</taxon>
        <taxon>Marasmiineae</taxon>
        <taxon>Mycenaceae</taxon>
        <taxon>Mycena</taxon>
    </lineage>
</organism>
<gene>
    <name evidence="2" type="ORF">MSAN_01326200</name>
</gene>
<dbReference type="AlphaFoldDB" id="A0A8H6YF09"/>
<dbReference type="EMBL" id="JACAZH010000010">
    <property type="protein sequence ID" value="KAF7357307.1"/>
    <property type="molecule type" value="Genomic_DNA"/>
</dbReference>
<evidence type="ECO:0000256" key="1">
    <source>
        <dbReference type="SAM" id="MobiDB-lite"/>
    </source>
</evidence>
<evidence type="ECO:0000313" key="3">
    <source>
        <dbReference type="Proteomes" id="UP000623467"/>
    </source>
</evidence>
<reference evidence="2" key="1">
    <citation type="submission" date="2020-05" db="EMBL/GenBank/DDBJ databases">
        <title>Mycena genomes resolve the evolution of fungal bioluminescence.</title>
        <authorList>
            <person name="Tsai I.J."/>
        </authorList>
    </citation>
    <scope>NUCLEOTIDE SEQUENCE</scope>
    <source>
        <strain evidence="2">160909Yilan</strain>
    </source>
</reference>
<sequence>MCARAYIKLTIYLQHLSFRLQIACSAPVAPDPRLIPAPCSTHQLQNAAMPPEAGGCSSSLSAPCTPRSRPSSPCTAASLRTFATPPASADTDRSIYCVQSLYTYGIGIW</sequence>
<feature type="compositionally biased region" description="Low complexity" evidence="1">
    <location>
        <begin position="61"/>
        <end position="75"/>
    </location>
</feature>
<dbReference type="Proteomes" id="UP000623467">
    <property type="component" value="Unassembled WGS sequence"/>
</dbReference>
<comment type="caution">
    <text evidence="2">The sequence shown here is derived from an EMBL/GenBank/DDBJ whole genome shotgun (WGS) entry which is preliminary data.</text>
</comment>
<evidence type="ECO:0000313" key="2">
    <source>
        <dbReference type="EMBL" id="KAF7357307.1"/>
    </source>
</evidence>